<accession>A0A8H6LXV9</accession>
<protein>
    <submittedName>
        <fullName evidence="2">CHAT domain-containing protein</fullName>
    </submittedName>
</protein>
<dbReference type="EMBL" id="JACGCI010000087">
    <property type="protein sequence ID" value="KAF6746840.1"/>
    <property type="molecule type" value="Genomic_DNA"/>
</dbReference>
<keyword evidence="3" id="KW-1185">Reference proteome</keyword>
<name>A0A8H6LXV9_9AGAR</name>
<organism evidence="2 3">
    <name type="scientific">Ephemerocybe angulata</name>
    <dbReference type="NCBI Taxonomy" id="980116"/>
    <lineage>
        <taxon>Eukaryota</taxon>
        <taxon>Fungi</taxon>
        <taxon>Dikarya</taxon>
        <taxon>Basidiomycota</taxon>
        <taxon>Agaricomycotina</taxon>
        <taxon>Agaricomycetes</taxon>
        <taxon>Agaricomycetidae</taxon>
        <taxon>Agaricales</taxon>
        <taxon>Agaricineae</taxon>
        <taxon>Psathyrellaceae</taxon>
        <taxon>Ephemerocybe</taxon>
    </lineage>
</organism>
<dbReference type="OrthoDB" id="9991317at2759"/>
<evidence type="ECO:0000313" key="2">
    <source>
        <dbReference type="EMBL" id="KAF6746840.1"/>
    </source>
</evidence>
<evidence type="ECO:0000259" key="1">
    <source>
        <dbReference type="Pfam" id="PF12770"/>
    </source>
</evidence>
<dbReference type="Gene3D" id="1.25.40.10">
    <property type="entry name" value="Tetratricopeptide repeat domain"/>
    <property type="match status" value="3"/>
</dbReference>
<proteinExistence type="predicted"/>
<dbReference type="Pfam" id="PF13374">
    <property type="entry name" value="TPR_10"/>
    <property type="match status" value="2"/>
</dbReference>
<dbReference type="SUPFAM" id="SSF48452">
    <property type="entry name" value="TPR-like"/>
    <property type="match status" value="2"/>
</dbReference>
<reference evidence="2 3" key="1">
    <citation type="submission" date="2020-07" db="EMBL/GenBank/DDBJ databases">
        <title>Comparative genomics of pyrophilous fungi reveals a link between fire events and developmental genes.</title>
        <authorList>
            <consortium name="DOE Joint Genome Institute"/>
            <person name="Steindorff A.S."/>
            <person name="Carver A."/>
            <person name="Calhoun S."/>
            <person name="Stillman K."/>
            <person name="Liu H."/>
            <person name="Lipzen A."/>
            <person name="Pangilinan J."/>
            <person name="Labutti K."/>
            <person name="Bruns T.D."/>
            <person name="Grigoriev I.V."/>
        </authorList>
    </citation>
    <scope>NUCLEOTIDE SEQUENCE [LARGE SCALE GENOMIC DNA]</scope>
    <source>
        <strain evidence="2 3">CBS 144469</strain>
    </source>
</reference>
<sequence length="1364" mass="149899">MSQDEYYVDGGNVIVLCCSQTWQCESKDRMVKETHVCAIQVRLCRSTDGHSEDSEKGCDESRRQFQTVQLLSTPVLSHFDLLYTAIYRAAHVMSPDSKKMSGPRIDKEGSTHVPRFILDTITKLHERGVSFMHQFLRTGDLAHISEAISTEKQALMITPEGHPAMRDELSILGLSLYLRSEQAEITADIDEAISVLTKAVLITREGHPDLHADLNSLGLSYQSRFIRAGNVSDLVEAISAFRRAVQHTPTNNPAMHSELSNLGLSLIHLFQRTNNLSHITESIAILRKAATLTPVGHPGRPGSLSNLGLSLMRRFERLGDMVDIGGSISTQELALQLTPIDDADLPARFNSLGAAYLTRFEHTDALSDITKAVALTEKAVDLTSDDHPSKASYINNLGLSLKHRFLRAGNVSDIDAAVRALRKAIDLTQDGHIDVSTWYNNLGLALMRRFERIGDDADVVEAIDMHERAFELIPESHADRPGWLTNLGLAYLRRFENTVDPTYIEKSVPTLQKAVDLTPEGRVELPSLLNSLGVSLMRRFELAGDLSDIGDAIAAQQRAVQLTPDGHADLPRWLANLGNSFGVRFQRSSTLMDIEEAISALQRAVRLTPDGHTDLPSRLSDLGNALSWRFERNKNPSDIDEAIQSHRRAVKETPDGHASLPGWLSNLGMALQIRFQLTNNSSHNDEAISVLERAVYLAPESQAGLRSCLSNYGLSLQDRFKRTAQPTDRDTAILALKKAVILTPEGHADRPGNLSNLARVLYRTSVPGSDDECFEESISHFKSAATCIVGSPEVRLTAATNWARLQKQHRPQDAEILTAFDTALGLTALMAGLEDTVRGRYSRLQGVSGLPLEAAAAAFSLSRPDKALEWLEQGRCLVWSQLSDLRTPFGSLHSINEALAKSIADVAKKLENAGSSRISSHTGMSFLEKIATENEARVHLSLARQWDELLASARAIPGFESFLQPSPCSALMQHLPDGPVVIINVNKARCDAIALVPGRDEPLHVPLPDFSVTKAQKYHIYLRSQLRSVGLRAREEEEVVSLGEDRPERAIKPVQREKTNGGPVYDVLRGMWSEVVKPILDVLGFSRVDQSVGQVPPRIWWCPTGELSFLPIHAAGIYDGLNREGTMDYVTSSYTPTVAALAERIKAGPTPSGDPSGLFLTSQPNAPGSPPIPGTTKEVQMIYAKARGLGTRALMVEGRTLTVDACVKHMEAYRSVHFACHASQNAADPLQSRFLLEDGPLDLATIIRLNLKHADLAFLSACQTSSGEEKLSDEAVHLAAGMLAAGYRRVVATMWSIGDERAQEVACDFYDYLWSSGAGAAQCRKFDGTASAHALHRSTQQLRLRLDDSESSLLTWIPYVHYGH</sequence>
<dbReference type="InterPro" id="IPR024983">
    <property type="entry name" value="CHAT_dom"/>
</dbReference>
<dbReference type="PANTHER" id="PTHR19959">
    <property type="entry name" value="KINESIN LIGHT CHAIN"/>
    <property type="match status" value="1"/>
</dbReference>
<dbReference type="Pfam" id="PF12770">
    <property type="entry name" value="CHAT"/>
    <property type="match status" value="1"/>
</dbReference>
<dbReference type="PANTHER" id="PTHR19959:SF119">
    <property type="entry name" value="FUNGAL LIPASE-LIKE DOMAIN-CONTAINING PROTEIN"/>
    <property type="match status" value="1"/>
</dbReference>
<feature type="domain" description="CHAT" evidence="1">
    <location>
        <begin position="1088"/>
        <end position="1363"/>
    </location>
</feature>
<gene>
    <name evidence="2" type="ORF">DFP72DRAFT_1150367</name>
</gene>
<evidence type="ECO:0000313" key="3">
    <source>
        <dbReference type="Proteomes" id="UP000521943"/>
    </source>
</evidence>
<dbReference type="Proteomes" id="UP000521943">
    <property type="component" value="Unassembled WGS sequence"/>
</dbReference>
<dbReference type="InterPro" id="IPR011990">
    <property type="entry name" value="TPR-like_helical_dom_sf"/>
</dbReference>
<comment type="caution">
    <text evidence="2">The sequence shown here is derived from an EMBL/GenBank/DDBJ whole genome shotgun (WGS) entry which is preliminary data.</text>
</comment>